<gene>
    <name evidence="5" type="ORF">SMN809_LOCUS54677</name>
</gene>
<feature type="binding site" evidence="4">
    <location>
        <position position="27"/>
    </location>
    <ligand>
        <name>Mg(2+)</name>
        <dbReference type="ChEBI" id="CHEBI:18420"/>
    </ligand>
</feature>
<comment type="caution">
    <text evidence="5">The sequence shown here is derived from an EMBL/GenBank/DDBJ whole genome shotgun (WGS) entry which is preliminary data.</text>
</comment>
<evidence type="ECO:0000256" key="2">
    <source>
        <dbReference type="ARBA" id="ARBA00023134"/>
    </source>
</evidence>
<evidence type="ECO:0008006" key="7">
    <source>
        <dbReference type="Google" id="ProtNLM"/>
    </source>
</evidence>
<feature type="binding site" evidence="3">
    <location>
        <begin position="20"/>
        <end position="27"/>
    </location>
    <ligand>
        <name>GTP</name>
        <dbReference type="ChEBI" id="CHEBI:37565"/>
    </ligand>
</feature>
<feature type="non-terminal residue" evidence="5">
    <location>
        <position position="1"/>
    </location>
</feature>
<reference evidence="5" key="1">
    <citation type="submission" date="2021-02" db="EMBL/GenBank/DDBJ databases">
        <authorList>
            <person name="Nowell W R."/>
        </authorList>
    </citation>
    <scope>NUCLEOTIDE SEQUENCE</scope>
</reference>
<protein>
    <recommendedName>
        <fullName evidence="7">ADP-ribosylation factor</fullName>
    </recommendedName>
</protein>
<dbReference type="InterPro" id="IPR006689">
    <property type="entry name" value="Small_GTPase_ARF/SAR"/>
</dbReference>
<dbReference type="Proteomes" id="UP000676336">
    <property type="component" value="Unassembled WGS sequence"/>
</dbReference>
<dbReference type="GO" id="GO:0046872">
    <property type="term" value="F:metal ion binding"/>
    <property type="evidence" value="ECO:0007669"/>
    <property type="project" value="UniProtKB-KW"/>
</dbReference>
<name>A0A8S3D222_9BILA</name>
<dbReference type="GO" id="GO:0005525">
    <property type="term" value="F:GTP binding"/>
    <property type="evidence" value="ECO:0007669"/>
    <property type="project" value="UniProtKB-KW"/>
</dbReference>
<organism evidence="5 6">
    <name type="scientific">Rotaria magnacalcarata</name>
    <dbReference type="NCBI Taxonomy" id="392030"/>
    <lineage>
        <taxon>Eukaryota</taxon>
        <taxon>Metazoa</taxon>
        <taxon>Spiralia</taxon>
        <taxon>Gnathifera</taxon>
        <taxon>Rotifera</taxon>
        <taxon>Eurotatoria</taxon>
        <taxon>Bdelloidea</taxon>
        <taxon>Philodinida</taxon>
        <taxon>Philodinidae</taxon>
        <taxon>Rotaria</taxon>
    </lineage>
</organism>
<dbReference type="EMBL" id="CAJOBI010191373">
    <property type="protein sequence ID" value="CAF4962305.1"/>
    <property type="molecule type" value="Genomic_DNA"/>
</dbReference>
<dbReference type="Gene3D" id="3.40.50.300">
    <property type="entry name" value="P-loop containing nucleotide triphosphate hydrolases"/>
    <property type="match status" value="1"/>
</dbReference>
<dbReference type="SUPFAM" id="SSF52540">
    <property type="entry name" value="P-loop containing nucleoside triphosphate hydrolases"/>
    <property type="match status" value="1"/>
</dbReference>
<evidence type="ECO:0000256" key="4">
    <source>
        <dbReference type="PIRSR" id="PIRSR606689-2"/>
    </source>
</evidence>
<sequence>MGNMFGSIFGKKHYRILMLGLDNAGKTSILYRLRLKESITTIP</sequence>
<keyword evidence="4" id="KW-0460">Magnesium</keyword>
<dbReference type="PANTHER" id="PTHR11711">
    <property type="entry name" value="ADP RIBOSYLATION FACTOR-RELATED"/>
    <property type="match status" value="1"/>
</dbReference>
<keyword evidence="1 3" id="KW-0547">Nucleotide-binding</keyword>
<evidence type="ECO:0000313" key="5">
    <source>
        <dbReference type="EMBL" id="CAF4962305.1"/>
    </source>
</evidence>
<accession>A0A8S3D222</accession>
<keyword evidence="2 3" id="KW-0342">GTP-binding</keyword>
<dbReference type="InterPro" id="IPR027417">
    <property type="entry name" value="P-loop_NTPase"/>
</dbReference>
<evidence type="ECO:0000256" key="1">
    <source>
        <dbReference type="ARBA" id="ARBA00022741"/>
    </source>
</evidence>
<evidence type="ECO:0000313" key="6">
    <source>
        <dbReference type="Proteomes" id="UP000676336"/>
    </source>
</evidence>
<dbReference type="InterPro" id="IPR024156">
    <property type="entry name" value="Small_GTPase_ARF"/>
</dbReference>
<dbReference type="Pfam" id="PF00025">
    <property type="entry name" value="Arf"/>
    <property type="match status" value="1"/>
</dbReference>
<dbReference type="GO" id="GO:0003924">
    <property type="term" value="F:GTPase activity"/>
    <property type="evidence" value="ECO:0007669"/>
    <property type="project" value="InterPro"/>
</dbReference>
<dbReference type="AlphaFoldDB" id="A0A8S3D222"/>
<keyword evidence="4" id="KW-0479">Metal-binding</keyword>
<evidence type="ECO:0000256" key="3">
    <source>
        <dbReference type="PIRSR" id="PIRSR606689-1"/>
    </source>
</evidence>
<proteinExistence type="predicted"/>